<evidence type="ECO:0000313" key="1">
    <source>
        <dbReference type="EMBL" id="KFL60628.1"/>
    </source>
</evidence>
<protein>
    <submittedName>
        <fullName evidence="1">Uncharacterized protein</fullName>
    </submittedName>
</protein>
<gene>
    <name evidence="1" type="ORF">TERG_11728</name>
</gene>
<dbReference type="VEuPathDB" id="FungiDB:TERG_11728"/>
<dbReference type="InParanoid" id="A0A080WR33"/>
<keyword evidence="2" id="KW-1185">Reference proteome</keyword>
<dbReference type="AlphaFoldDB" id="A0A080WR33"/>
<accession>A0A080WR33</accession>
<proteinExistence type="predicted"/>
<evidence type="ECO:0000313" key="2">
    <source>
        <dbReference type="Proteomes" id="UP000008864"/>
    </source>
</evidence>
<dbReference type="HOGENOM" id="CLU_1180940_0_0_1"/>
<dbReference type="RefSeq" id="XP_047605450.1">
    <property type="nucleotide sequence ID" value="XM_047750795.1"/>
</dbReference>
<dbReference type="Proteomes" id="UP000008864">
    <property type="component" value="Unassembled WGS sequence"/>
</dbReference>
<reference evidence="2" key="1">
    <citation type="journal article" date="2012" name="MBio">
        <title>Comparative genome analysis of Trichophyton rubrum and related dermatophytes reveals candidate genes involved in infection.</title>
        <authorList>
            <person name="Martinez D.A."/>
            <person name="Oliver B.G."/>
            <person name="Graeser Y."/>
            <person name="Goldberg J.M."/>
            <person name="Li W."/>
            <person name="Martinez-Rossi N.M."/>
            <person name="Monod M."/>
            <person name="Shelest E."/>
            <person name="Barton R.C."/>
            <person name="Birch E."/>
            <person name="Brakhage A.A."/>
            <person name="Chen Z."/>
            <person name="Gurr S.J."/>
            <person name="Heiman D."/>
            <person name="Heitman J."/>
            <person name="Kosti I."/>
            <person name="Rossi A."/>
            <person name="Saif S."/>
            <person name="Samalova M."/>
            <person name="Saunders C.W."/>
            <person name="Shea T."/>
            <person name="Summerbell R.C."/>
            <person name="Xu J."/>
            <person name="Young S."/>
            <person name="Zeng Q."/>
            <person name="Birren B.W."/>
            <person name="Cuomo C.A."/>
            <person name="White T.C."/>
        </authorList>
    </citation>
    <scope>NUCLEOTIDE SEQUENCE [LARGE SCALE GENOMIC DNA]</scope>
    <source>
        <strain evidence="2">ATCC MYA-4607 / CBS 118892</strain>
    </source>
</reference>
<dbReference type="EMBL" id="GG700648">
    <property type="protein sequence ID" value="KFL60628.1"/>
    <property type="molecule type" value="Genomic_DNA"/>
</dbReference>
<organism evidence="1 2">
    <name type="scientific">Trichophyton rubrum (strain ATCC MYA-4607 / CBS 118892)</name>
    <name type="common">Athlete's foot fungus</name>
    <dbReference type="NCBI Taxonomy" id="559305"/>
    <lineage>
        <taxon>Eukaryota</taxon>
        <taxon>Fungi</taxon>
        <taxon>Dikarya</taxon>
        <taxon>Ascomycota</taxon>
        <taxon>Pezizomycotina</taxon>
        <taxon>Eurotiomycetes</taxon>
        <taxon>Eurotiomycetidae</taxon>
        <taxon>Onygenales</taxon>
        <taxon>Arthrodermataceae</taxon>
        <taxon>Trichophyton</taxon>
    </lineage>
</organism>
<sequence length="207" mass="23381">MKARVDPTLYYSRKVCIEVSVSLLVPLSASNDTESSNDNYKNLKISGTGLFRDVPVMAISTICEALTYQLEEEKSSFIPVSSLFSHQNLREIIEEYIHLLDMRIQHRETNIKGYVLFSCVLEHINAIQAGLSVEQAIASALNRSLDQCYYTLKTRAMAWGINMSPDIDIDTSGHTQPDDRTLGTHDWLIDDGFVRFAFIPVFVVQVN</sequence>
<dbReference type="GeneID" id="71777114"/>
<name>A0A080WR33_TRIRC</name>